<feature type="transmembrane region" description="Helical" evidence="8">
    <location>
        <begin position="197"/>
        <end position="215"/>
    </location>
</feature>
<reference evidence="10 11" key="1">
    <citation type="submission" date="2016-07" db="EMBL/GenBank/DDBJ databases">
        <title>Pervasive Adenine N6-methylation of Active Genes in Fungi.</title>
        <authorList>
            <consortium name="DOE Joint Genome Institute"/>
            <person name="Mondo S.J."/>
            <person name="Dannebaum R.O."/>
            <person name="Kuo R.C."/>
            <person name="Labutti K."/>
            <person name="Haridas S."/>
            <person name="Kuo A."/>
            <person name="Salamov A."/>
            <person name="Ahrendt S.R."/>
            <person name="Lipzen A."/>
            <person name="Sullivan W."/>
            <person name="Andreopoulos W.B."/>
            <person name="Clum A."/>
            <person name="Lindquist E."/>
            <person name="Daum C."/>
            <person name="Ramamoorthy G.K."/>
            <person name="Gryganskyi A."/>
            <person name="Culley D."/>
            <person name="Magnuson J.K."/>
            <person name="James T.Y."/>
            <person name="O'Malley M.A."/>
            <person name="Stajich J.E."/>
            <person name="Spatafora J.W."/>
            <person name="Visel A."/>
            <person name="Grigoriev I.V."/>
        </authorList>
    </citation>
    <scope>NUCLEOTIDE SEQUENCE [LARGE SCALE GENOMIC DNA]</scope>
    <source>
        <strain evidence="10 11">CBS 115471</strain>
    </source>
</reference>
<evidence type="ECO:0000313" key="10">
    <source>
        <dbReference type="EMBL" id="ORX94107.1"/>
    </source>
</evidence>
<dbReference type="Proteomes" id="UP000193144">
    <property type="component" value="Unassembled WGS sequence"/>
</dbReference>
<dbReference type="InterPro" id="IPR029020">
    <property type="entry name" value="Ammonium/urea_transptr"/>
</dbReference>
<evidence type="ECO:0000256" key="7">
    <source>
        <dbReference type="ARBA" id="ARBA00023177"/>
    </source>
</evidence>
<proteinExistence type="inferred from homology"/>
<dbReference type="InterPro" id="IPR024041">
    <property type="entry name" value="NH4_transpt_AmtB-like_dom"/>
</dbReference>
<dbReference type="PANTHER" id="PTHR43029">
    <property type="entry name" value="AMMONIUM TRANSPORTER MEP2"/>
    <property type="match status" value="1"/>
</dbReference>
<keyword evidence="6 8" id="KW-0472">Membrane</keyword>
<feature type="transmembrane region" description="Helical" evidence="8">
    <location>
        <begin position="38"/>
        <end position="59"/>
    </location>
</feature>
<dbReference type="Gene3D" id="1.10.3430.10">
    <property type="entry name" value="Ammonium transporter AmtB like domains"/>
    <property type="match status" value="1"/>
</dbReference>
<dbReference type="AlphaFoldDB" id="A0A1Y1Y7W3"/>
<dbReference type="InterPro" id="IPR001905">
    <property type="entry name" value="Ammonium_transpt"/>
</dbReference>
<dbReference type="GO" id="GO:0005886">
    <property type="term" value="C:plasma membrane"/>
    <property type="evidence" value="ECO:0007669"/>
    <property type="project" value="TreeGrafter"/>
</dbReference>
<feature type="transmembrane region" description="Helical" evidence="8">
    <location>
        <begin position="321"/>
        <end position="340"/>
    </location>
</feature>
<sequence length="421" mass="45861">MASTNYEFDVVPAYRLHVNATLDDIRKSPGLYYNAADIVWMMASSALVLLMVPATGLLYSGTSNRSTIYMTWMPIITTAVVGIVWFLWGYAIAFSPSGSGFWGGPAGTAFHDVLIRPVGNKQGPQIPELVYVLFQGMFACFTASLVSGATIYKERTLKWIIFVVFWVTLVYCPIAHWSWNPEGWGSKWGTLDFAGGTPVHICAGTSALAYSLFYLMQLHRYNGQRADGGPRRSVDDWMQGDTNQHVSTVLTGTILLWIGWFGFNGGSALGANMRAVAACISTHLAACAGGITGCLLEAFYSWLQYGCTIPDNRRREVLEQLVVQFCNGAVVGLVAVTPGAGYISPYYAPIFGLIGAFLSFYALKLSKYLFDTLDIFAIHAVGGFVGMILTAFFARADIVALDGYSTIPGGANTIDDNWNQL</sequence>
<evidence type="ECO:0000256" key="2">
    <source>
        <dbReference type="ARBA" id="ARBA00005887"/>
    </source>
</evidence>
<evidence type="ECO:0000313" key="11">
    <source>
        <dbReference type="Proteomes" id="UP000193144"/>
    </source>
</evidence>
<protein>
    <submittedName>
        <fullName evidence="10">Ammonium transporter AmtB-like domain-containing protein</fullName>
    </submittedName>
</protein>
<keyword evidence="7" id="KW-0924">Ammonia transport</keyword>
<accession>A0A1Y1Y7W3</accession>
<dbReference type="GO" id="GO:0008519">
    <property type="term" value="F:ammonium channel activity"/>
    <property type="evidence" value="ECO:0007669"/>
    <property type="project" value="InterPro"/>
</dbReference>
<feature type="transmembrane region" description="Helical" evidence="8">
    <location>
        <begin position="129"/>
        <end position="152"/>
    </location>
</feature>
<comment type="caution">
    <text evidence="10">The sequence shown here is derived from an EMBL/GenBank/DDBJ whole genome shotgun (WGS) entry which is preliminary data.</text>
</comment>
<dbReference type="EMBL" id="MCFA01000318">
    <property type="protein sequence ID" value="ORX94107.1"/>
    <property type="molecule type" value="Genomic_DNA"/>
</dbReference>
<evidence type="ECO:0000259" key="9">
    <source>
        <dbReference type="Pfam" id="PF00909"/>
    </source>
</evidence>
<organism evidence="10 11">
    <name type="scientific">Clohesyomyces aquaticus</name>
    <dbReference type="NCBI Taxonomy" id="1231657"/>
    <lineage>
        <taxon>Eukaryota</taxon>
        <taxon>Fungi</taxon>
        <taxon>Dikarya</taxon>
        <taxon>Ascomycota</taxon>
        <taxon>Pezizomycotina</taxon>
        <taxon>Dothideomycetes</taxon>
        <taxon>Pleosporomycetidae</taxon>
        <taxon>Pleosporales</taxon>
        <taxon>Lindgomycetaceae</taxon>
        <taxon>Clohesyomyces</taxon>
    </lineage>
</organism>
<feature type="transmembrane region" description="Helical" evidence="8">
    <location>
        <begin position="346"/>
        <end position="363"/>
    </location>
</feature>
<evidence type="ECO:0000256" key="5">
    <source>
        <dbReference type="ARBA" id="ARBA00022989"/>
    </source>
</evidence>
<comment type="subcellular location">
    <subcellularLocation>
        <location evidence="1">Membrane</location>
        <topology evidence="1">Multi-pass membrane protein</topology>
    </subcellularLocation>
</comment>
<feature type="transmembrane region" description="Helical" evidence="8">
    <location>
        <begin position="159"/>
        <end position="177"/>
    </location>
</feature>
<feature type="transmembrane region" description="Helical" evidence="8">
    <location>
        <begin position="275"/>
        <end position="300"/>
    </location>
</feature>
<dbReference type="STRING" id="1231657.A0A1Y1Y7W3"/>
<evidence type="ECO:0000256" key="6">
    <source>
        <dbReference type="ARBA" id="ARBA00023136"/>
    </source>
</evidence>
<keyword evidence="11" id="KW-1185">Reference proteome</keyword>
<name>A0A1Y1Y7W3_9PLEO</name>
<evidence type="ECO:0000256" key="3">
    <source>
        <dbReference type="ARBA" id="ARBA00022448"/>
    </source>
</evidence>
<evidence type="ECO:0000256" key="8">
    <source>
        <dbReference type="SAM" id="Phobius"/>
    </source>
</evidence>
<feature type="transmembrane region" description="Helical" evidence="8">
    <location>
        <begin position="246"/>
        <end position="263"/>
    </location>
</feature>
<keyword evidence="5 8" id="KW-1133">Transmembrane helix</keyword>
<gene>
    <name evidence="10" type="ORF">BCR34DRAFT_608375</name>
</gene>
<comment type="similarity">
    <text evidence="2">Belongs to the ammonia transporter channel (TC 1.A.11.2) family.</text>
</comment>
<evidence type="ECO:0000256" key="1">
    <source>
        <dbReference type="ARBA" id="ARBA00004141"/>
    </source>
</evidence>
<evidence type="ECO:0000256" key="4">
    <source>
        <dbReference type="ARBA" id="ARBA00022692"/>
    </source>
</evidence>
<dbReference type="PANTHER" id="PTHR43029:SF10">
    <property type="entry name" value="AMMONIUM TRANSPORTER MEP2"/>
    <property type="match status" value="1"/>
</dbReference>
<keyword evidence="4 8" id="KW-0812">Transmembrane</keyword>
<feature type="domain" description="Ammonium transporter AmtB-like" evidence="9">
    <location>
        <begin position="39"/>
        <end position="405"/>
    </location>
</feature>
<feature type="transmembrane region" description="Helical" evidence="8">
    <location>
        <begin position="71"/>
        <end position="93"/>
    </location>
</feature>
<feature type="transmembrane region" description="Helical" evidence="8">
    <location>
        <begin position="375"/>
        <end position="394"/>
    </location>
</feature>
<keyword evidence="3" id="KW-0813">Transport</keyword>
<dbReference type="SUPFAM" id="SSF111352">
    <property type="entry name" value="Ammonium transporter"/>
    <property type="match status" value="1"/>
</dbReference>
<dbReference type="Pfam" id="PF00909">
    <property type="entry name" value="Ammonium_transp"/>
    <property type="match status" value="1"/>
</dbReference>
<dbReference type="OrthoDB" id="534912at2759"/>